<evidence type="ECO:0000313" key="7">
    <source>
        <dbReference type="EMBL" id="MBU3853693.1"/>
    </source>
</evidence>
<dbReference type="Gene3D" id="3.20.20.70">
    <property type="entry name" value="Aldolase class I"/>
    <property type="match status" value="1"/>
</dbReference>
<keyword evidence="4" id="KW-0408">Iron</keyword>
<dbReference type="GO" id="GO:0003824">
    <property type="term" value="F:catalytic activity"/>
    <property type="evidence" value="ECO:0007669"/>
    <property type="project" value="InterPro"/>
</dbReference>
<dbReference type="InterPro" id="IPR058240">
    <property type="entry name" value="rSAM_sf"/>
</dbReference>
<evidence type="ECO:0000256" key="5">
    <source>
        <dbReference type="ARBA" id="ARBA00023014"/>
    </source>
</evidence>
<dbReference type="SUPFAM" id="SSF102114">
    <property type="entry name" value="Radical SAM enzymes"/>
    <property type="match status" value="1"/>
</dbReference>
<evidence type="ECO:0000256" key="3">
    <source>
        <dbReference type="ARBA" id="ARBA00022723"/>
    </source>
</evidence>
<name>A0A9E2L8K9_9BACT</name>
<dbReference type="SFLD" id="SFLDS00029">
    <property type="entry name" value="Radical_SAM"/>
    <property type="match status" value="1"/>
</dbReference>
<evidence type="ECO:0000256" key="2">
    <source>
        <dbReference type="ARBA" id="ARBA00022691"/>
    </source>
</evidence>
<keyword evidence="2" id="KW-0949">S-adenosyl-L-methionine</keyword>
<dbReference type="PROSITE" id="PS51918">
    <property type="entry name" value="RADICAL_SAM"/>
    <property type="match status" value="1"/>
</dbReference>
<dbReference type="PANTHER" id="PTHR11228:SF7">
    <property type="entry name" value="PQQA PEPTIDE CYCLASE"/>
    <property type="match status" value="1"/>
</dbReference>
<dbReference type="EMBL" id="JAHLFU010000165">
    <property type="protein sequence ID" value="MBU3853693.1"/>
    <property type="molecule type" value="Genomic_DNA"/>
</dbReference>
<reference evidence="7" key="1">
    <citation type="journal article" date="2021" name="PeerJ">
        <title>Extensive microbial diversity within the chicken gut microbiome revealed by metagenomics and culture.</title>
        <authorList>
            <person name="Gilroy R."/>
            <person name="Ravi A."/>
            <person name="Getino M."/>
            <person name="Pursley I."/>
            <person name="Horton D.L."/>
            <person name="Alikhan N.F."/>
            <person name="Baker D."/>
            <person name="Gharbi K."/>
            <person name="Hall N."/>
            <person name="Watson M."/>
            <person name="Adriaenssens E.M."/>
            <person name="Foster-Nyarko E."/>
            <person name="Jarju S."/>
            <person name="Secka A."/>
            <person name="Antonio M."/>
            <person name="Oren A."/>
            <person name="Chaudhuri R.R."/>
            <person name="La Ragione R."/>
            <person name="Hildebrand F."/>
            <person name="Pallen M.J."/>
        </authorList>
    </citation>
    <scope>NUCLEOTIDE SEQUENCE</scope>
    <source>
        <strain evidence="7">G3-2149</strain>
    </source>
</reference>
<dbReference type="SMART" id="SM00729">
    <property type="entry name" value="Elp3"/>
    <property type="match status" value="1"/>
</dbReference>
<comment type="caution">
    <text evidence="7">The sequence shown here is derived from an EMBL/GenBank/DDBJ whole genome shotgun (WGS) entry which is preliminary data.</text>
</comment>
<keyword evidence="5" id="KW-0411">Iron-sulfur</keyword>
<dbReference type="GO" id="GO:0051536">
    <property type="term" value="F:iron-sulfur cluster binding"/>
    <property type="evidence" value="ECO:0007669"/>
    <property type="project" value="UniProtKB-KW"/>
</dbReference>
<dbReference type="AlphaFoldDB" id="A0A9E2L8K9"/>
<dbReference type="Proteomes" id="UP000823865">
    <property type="component" value="Unassembled WGS sequence"/>
</dbReference>
<dbReference type="SFLD" id="SFLDG01067">
    <property type="entry name" value="SPASM/twitch_domain_containing"/>
    <property type="match status" value="1"/>
</dbReference>
<dbReference type="GO" id="GO:0046872">
    <property type="term" value="F:metal ion binding"/>
    <property type="evidence" value="ECO:0007669"/>
    <property type="project" value="UniProtKB-KW"/>
</dbReference>
<organism evidence="7 8">
    <name type="scientific">Candidatus Paraprevotella stercoravium</name>
    <dbReference type="NCBI Taxonomy" id="2838725"/>
    <lineage>
        <taxon>Bacteria</taxon>
        <taxon>Pseudomonadati</taxon>
        <taxon>Bacteroidota</taxon>
        <taxon>Bacteroidia</taxon>
        <taxon>Bacteroidales</taxon>
        <taxon>Prevotellaceae</taxon>
        <taxon>Paraprevotella</taxon>
    </lineage>
</organism>
<reference evidence="7" key="2">
    <citation type="submission" date="2021-04" db="EMBL/GenBank/DDBJ databases">
        <authorList>
            <person name="Gilroy R."/>
        </authorList>
    </citation>
    <scope>NUCLEOTIDE SEQUENCE</scope>
    <source>
        <strain evidence="7">G3-2149</strain>
    </source>
</reference>
<evidence type="ECO:0000256" key="1">
    <source>
        <dbReference type="ARBA" id="ARBA00001966"/>
    </source>
</evidence>
<dbReference type="InterPro" id="IPR006638">
    <property type="entry name" value="Elp3/MiaA/NifB-like_rSAM"/>
</dbReference>
<dbReference type="CDD" id="cd01335">
    <property type="entry name" value="Radical_SAM"/>
    <property type="match status" value="1"/>
</dbReference>
<dbReference type="InterPro" id="IPR013785">
    <property type="entry name" value="Aldolase_TIM"/>
</dbReference>
<feature type="domain" description="Radical SAM core" evidence="6">
    <location>
        <begin position="29"/>
        <end position="253"/>
    </location>
</feature>
<evidence type="ECO:0000256" key="4">
    <source>
        <dbReference type="ARBA" id="ARBA00023004"/>
    </source>
</evidence>
<accession>A0A9E2L8K9</accession>
<proteinExistence type="predicted"/>
<dbReference type="InterPro" id="IPR007197">
    <property type="entry name" value="rSAM"/>
</dbReference>
<evidence type="ECO:0000313" key="8">
    <source>
        <dbReference type="Proteomes" id="UP000823865"/>
    </source>
</evidence>
<dbReference type="PANTHER" id="PTHR11228">
    <property type="entry name" value="RADICAL SAM DOMAIN PROTEIN"/>
    <property type="match status" value="1"/>
</dbReference>
<dbReference type="InterPro" id="IPR050377">
    <property type="entry name" value="Radical_SAM_PqqE_MftC-like"/>
</dbReference>
<keyword evidence="3" id="KW-0479">Metal-binding</keyword>
<comment type="cofactor">
    <cofactor evidence="1">
        <name>[4Fe-4S] cluster</name>
        <dbReference type="ChEBI" id="CHEBI:49883"/>
    </cofactor>
</comment>
<evidence type="ECO:0000259" key="6">
    <source>
        <dbReference type="PROSITE" id="PS51918"/>
    </source>
</evidence>
<sequence>MSDIYRLFKVFGKIRSYRLKLAAIYLLHRTGRRYIGVFLDPVLSCNFRCRMCYFSDEGRRKELHGVLALEDYNRMAEALFHRALKLQIGCGAEPTLYKDLEEVIRKARACGVPYISMTTNGFLLSEEKLCRYIEAGLNEITLSVHGTCKETYEYFMTNGSFEQFTSLLRILGRIKERYSSFQVRINYTMNEDNVEELVHLPELLQAVAIDVLQLRPVQKIGESSNYSNYSLKRITEVYDSVLLPLQKYCEQHQITCLIPDKDNLTVLEQNKADRDWMIQDLTYCYISPDSCWKEDFDYRTENFETYSKRTNISGKIWNYIFRGEKRRTGKNDRTKSLNYKLK</sequence>
<protein>
    <submittedName>
        <fullName evidence="7">Radical SAM protein</fullName>
    </submittedName>
</protein>
<dbReference type="Pfam" id="PF04055">
    <property type="entry name" value="Radical_SAM"/>
    <property type="match status" value="1"/>
</dbReference>
<gene>
    <name evidence="7" type="ORF">H9789_07770</name>
</gene>